<dbReference type="InterPro" id="IPR043168">
    <property type="entry name" value="DegV_C"/>
</dbReference>
<dbReference type="SMART" id="SM01121">
    <property type="entry name" value="Dak1_2"/>
    <property type="match status" value="1"/>
</dbReference>
<keyword evidence="1" id="KW-0446">Lipid-binding</keyword>
<evidence type="ECO:0000259" key="2">
    <source>
        <dbReference type="PROSITE" id="PS51480"/>
    </source>
</evidence>
<evidence type="ECO:0000313" key="4">
    <source>
        <dbReference type="Proteomes" id="UP000325372"/>
    </source>
</evidence>
<dbReference type="GO" id="GO:0008289">
    <property type="term" value="F:lipid binding"/>
    <property type="evidence" value="ECO:0007669"/>
    <property type="project" value="UniProtKB-KW"/>
</dbReference>
<dbReference type="RefSeq" id="WP_150864800.1">
    <property type="nucleotide sequence ID" value="NZ_VYXP01000007.1"/>
</dbReference>
<name>A0A5N0T9L4_9GAMM</name>
<dbReference type="PANTHER" id="PTHR33434">
    <property type="entry name" value="DEGV DOMAIN-CONTAINING PROTEIN DR_1986-RELATED"/>
    <property type="match status" value="1"/>
</dbReference>
<dbReference type="SUPFAM" id="SSF82549">
    <property type="entry name" value="DAK1/DegV-like"/>
    <property type="match status" value="1"/>
</dbReference>
<dbReference type="Pfam" id="PF02645">
    <property type="entry name" value="DegV"/>
    <property type="match status" value="1"/>
</dbReference>
<dbReference type="GO" id="GO:0006071">
    <property type="term" value="P:glycerol metabolic process"/>
    <property type="evidence" value="ECO:0007669"/>
    <property type="project" value="InterPro"/>
</dbReference>
<feature type="domain" description="DhaL" evidence="2">
    <location>
        <begin position="13"/>
        <end position="206"/>
    </location>
</feature>
<evidence type="ECO:0000313" key="3">
    <source>
        <dbReference type="EMBL" id="KAA9130496.1"/>
    </source>
</evidence>
<dbReference type="Pfam" id="PF02734">
    <property type="entry name" value="Dak2"/>
    <property type="match status" value="1"/>
</dbReference>
<dbReference type="EMBL" id="VYXP01000007">
    <property type="protein sequence ID" value="KAA9130496.1"/>
    <property type="molecule type" value="Genomic_DNA"/>
</dbReference>
<organism evidence="3 4">
    <name type="scientific">Marinihelvus fidelis</name>
    <dbReference type="NCBI Taxonomy" id="2613842"/>
    <lineage>
        <taxon>Bacteria</taxon>
        <taxon>Pseudomonadati</taxon>
        <taxon>Pseudomonadota</taxon>
        <taxon>Gammaproteobacteria</taxon>
        <taxon>Chromatiales</taxon>
        <taxon>Wenzhouxiangellaceae</taxon>
        <taxon>Marinihelvus</taxon>
    </lineage>
</organism>
<dbReference type="InterPro" id="IPR048394">
    <property type="entry name" value="FakA-like_M"/>
</dbReference>
<dbReference type="Pfam" id="PF21645">
    <property type="entry name" value="FakA-like_M"/>
    <property type="match status" value="1"/>
</dbReference>
<evidence type="ECO:0000256" key="1">
    <source>
        <dbReference type="ARBA" id="ARBA00023121"/>
    </source>
</evidence>
<dbReference type="SUPFAM" id="SSF101473">
    <property type="entry name" value="DhaL-like"/>
    <property type="match status" value="1"/>
</dbReference>
<keyword evidence="4" id="KW-1185">Reference proteome</keyword>
<reference evidence="3 4" key="1">
    <citation type="submission" date="2019-09" db="EMBL/GenBank/DDBJ databases">
        <title>Wenzhouxiangella sp. Genome sequencing and assembly.</title>
        <authorList>
            <person name="Zhang R."/>
        </authorList>
    </citation>
    <scope>NUCLEOTIDE SEQUENCE [LARGE SCALE GENOMIC DNA]</scope>
    <source>
        <strain evidence="3 4">W260</strain>
    </source>
</reference>
<dbReference type="InterPro" id="IPR004007">
    <property type="entry name" value="DhaL_dom"/>
</dbReference>
<dbReference type="Gene3D" id="1.25.40.340">
    <property type="match status" value="1"/>
</dbReference>
<dbReference type="InterPro" id="IPR050270">
    <property type="entry name" value="DegV_domain_contain"/>
</dbReference>
<protein>
    <submittedName>
        <fullName evidence="3">DegV family EDD domain-containing protein</fullName>
    </submittedName>
</protein>
<gene>
    <name evidence="3" type="ORF">F3N42_12445</name>
</gene>
<dbReference type="SMART" id="SM01120">
    <property type="entry name" value="Dak2"/>
    <property type="match status" value="1"/>
</dbReference>
<accession>A0A5N0T9L4</accession>
<dbReference type="InterPro" id="IPR003797">
    <property type="entry name" value="DegV"/>
</dbReference>
<dbReference type="GO" id="GO:0004371">
    <property type="term" value="F:glycerone kinase activity"/>
    <property type="evidence" value="ECO:0007669"/>
    <property type="project" value="InterPro"/>
</dbReference>
<sequence length="608" mass="64854">MKRGQVSRDLDGPTLARVLSAGVRHLFSRRDYINRINVFPVPDSDTGTNMAFTFKAILDALDTPGKQSLPEVLDRVRHAAVDGARGNSGAIMAQWFQGCTEVAGERTGLDPATLAAACARGAEQAWSAMAEPVPGTLPSVLEAFSDGMVEAADLAQADIVRVFDAGVTAAQAALADTPNQLPVLRQAGVVDAGGQGFVDLLEGMQAFVADGTIDPLDDAWASAAESADPAMDHGLDVGDHQFCTECVIEGQGLDRAAIMTALQALDHSSLVVAGGDQRVRVHIHVNQPADVFLACEAFGEIRQQKADDMQWQHGLMNLAGGVAVVTDSGADLPVAEVERLGLHVVPVRLSFGDREYLDGVSLKPVDFYRMLETATERPKTSQPPAKDFRRVFELLTVHGYRVVHVGLSGKLSGTTRAASTAAEAMDPGQVTIFDTMNAACGQGLLALLAAEAAAAGKDVDAILAMLERVAHRARTMAMPNEVKSMVRGGRVPAWLGKMATWLRLTPIIADHDGKLTVVGVATGRRVKPASLARRALAAMKQDRVYRVMVSHADNREGARELRRLLLEGHPRIHSCHLAEAGPAVGVHLGRGGLIIGFMPEHRELEHET</sequence>
<proteinExistence type="predicted"/>
<dbReference type="PROSITE" id="PS51480">
    <property type="entry name" value="DHAL"/>
    <property type="match status" value="1"/>
</dbReference>
<dbReference type="PROSITE" id="PS51482">
    <property type="entry name" value="DEGV"/>
    <property type="match status" value="1"/>
</dbReference>
<comment type="caution">
    <text evidence="3">The sequence shown here is derived from an EMBL/GenBank/DDBJ whole genome shotgun (WGS) entry which is preliminary data.</text>
</comment>
<dbReference type="PANTHER" id="PTHR33434:SF2">
    <property type="entry name" value="FATTY ACID-BINDING PROTEIN TM_1468"/>
    <property type="match status" value="1"/>
</dbReference>
<dbReference type="Gene3D" id="3.40.50.10170">
    <property type="match status" value="1"/>
</dbReference>
<dbReference type="Gene3D" id="3.30.1180.10">
    <property type="match status" value="1"/>
</dbReference>
<dbReference type="Proteomes" id="UP000325372">
    <property type="component" value="Unassembled WGS sequence"/>
</dbReference>
<dbReference type="InterPro" id="IPR036117">
    <property type="entry name" value="DhaL_dom_sf"/>
</dbReference>
<dbReference type="AlphaFoldDB" id="A0A5N0T9L4"/>
<dbReference type="InterPro" id="IPR033470">
    <property type="entry name" value="FakA-like_C"/>
</dbReference>
<dbReference type="NCBIfam" id="TIGR00762">
    <property type="entry name" value="DegV"/>
    <property type="match status" value="1"/>
</dbReference>